<dbReference type="GO" id="GO:0005886">
    <property type="term" value="C:plasma membrane"/>
    <property type="evidence" value="ECO:0007669"/>
    <property type="project" value="UniProtKB-SubCell"/>
</dbReference>
<dbReference type="AlphaFoldDB" id="A0A420XNA3"/>
<dbReference type="RefSeq" id="WP_121194258.1">
    <property type="nucleotide sequence ID" value="NZ_RBWV01000013.1"/>
</dbReference>
<accession>A0A420XNA3</accession>
<proteinExistence type="inferred from homology"/>
<protein>
    <recommendedName>
        <fullName evidence="1">Putative membrane protein insertion efficiency factor</fullName>
    </recommendedName>
</protein>
<evidence type="ECO:0000313" key="3">
    <source>
        <dbReference type="Proteomes" id="UP000281955"/>
    </source>
</evidence>
<evidence type="ECO:0000256" key="1">
    <source>
        <dbReference type="HAMAP-Rule" id="MF_00386"/>
    </source>
</evidence>
<keyword evidence="1" id="KW-0472">Membrane</keyword>
<dbReference type="PANTHER" id="PTHR33383">
    <property type="entry name" value="MEMBRANE PROTEIN INSERTION EFFICIENCY FACTOR-RELATED"/>
    <property type="match status" value="1"/>
</dbReference>
<dbReference type="PANTHER" id="PTHR33383:SF1">
    <property type="entry name" value="MEMBRANE PROTEIN INSERTION EFFICIENCY FACTOR-RELATED"/>
    <property type="match status" value="1"/>
</dbReference>
<gene>
    <name evidence="2" type="ORF">CLV35_3005</name>
</gene>
<comment type="subcellular location">
    <subcellularLocation>
        <location evidence="1">Cell membrane</location>
        <topology evidence="1">Peripheral membrane protein</topology>
        <orientation evidence="1">Cytoplasmic side</orientation>
    </subcellularLocation>
</comment>
<evidence type="ECO:0000313" key="2">
    <source>
        <dbReference type="EMBL" id="RKS72756.1"/>
    </source>
</evidence>
<dbReference type="InParanoid" id="A0A420XNA3"/>
<dbReference type="EMBL" id="RBWV01000013">
    <property type="protein sequence ID" value="RKS72756.1"/>
    <property type="molecule type" value="Genomic_DNA"/>
</dbReference>
<dbReference type="Pfam" id="PF01809">
    <property type="entry name" value="YidD"/>
    <property type="match status" value="1"/>
</dbReference>
<dbReference type="OrthoDB" id="9801753at2"/>
<dbReference type="InterPro" id="IPR002696">
    <property type="entry name" value="Membr_insert_effic_factor_YidD"/>
</dbReference>
<dbReference type="NCBIfam" id="TIGR00278">
    <property type="entry name" value="membrane protein insertion efficiency factor YidD"/>
    <property type="match status" value="1"/>
</dbReference>
<name>A0A420XNA3_9ACTN</name>
<sequence length="160" mass="17001">MVWVNWGGRRPPRGYGSYGPFGGYGRGGYGRGGGYYGRGGGGCLRDVFLLETGCCLAEMLGCGPQLLLVAPAAVSLLRAPAARGTGGTSRAERLIRLYQSRISTRRERPCCRMTPSCSEFAIEALHTHGTLHGVRLTAGRILRCRPGGTSGYDPVPPARA</sequence>
<dbReference type="SMART" id="SM01234">
    <property type="entry name" value="Haemolytic"/>
    <property type="match status" value="1"/>
</dbReference>
<reference evidence="2 3" key="1">
    <citation type="submission" date="2018-10" db="EMBL/GenBank/DDBJ databases">
        <title>Genomic Encyclopedia of Archaeal and Bacterial Type Strains, Phase II (KMG-II): from individual species to whole genera.</title>
        <authorList>
            <person name="Goeker M."/>
        </authorList>
    </citation>
    <scope>NUCLEOTIDE SEQUENCE [LARGE SCALE GENOMIC DNA]</scope>
    <source>
        <strain evidence="2 3">RP-AC37</strain>
    </source>
</reference>
<dbReference type="Proteomes" id="UP000281955">
    <property type="component" value="Unassembled WGS sequence"/>
</dbReference>
<comment type="caution">
    <text evidence="2">The sequence shown here is derived from an EMBL/GenBank/DDBJ whole genome shotgun (WGS) entry which is preliminary data.</text>
</comment>
<keyword evidence="1" id="KW-1003">Cell membrane</keyword>
<dbReference type="HAMAP" id="MF_00386">
    <property type="entry name" value="UPF0161_YidD"/>
    <property type="match status" value="1"/>
</dbReference>
<comment type="similarity">
    <text evidence="1">Belongs to the UPF0161 family.</text>
</comment>
<comment type="function">
    <text evidence="1">Could be involved in insertion of integral membrane proteins into the membrane.</text>
</comment>
<organism evidence="2 3">
    <name type="scientific">Motilibacter peucedani</name>
    <dbReference type="NCBI Taxonomy" id="598650"/>
    <lineage>
        <taxon>Bacteria</taxon>
        <taxon>Bacillati</taxon>
        <taxon>Actinomycetota</taxon>
        <taxon>Actinomycetes</taxon>
        <taxon>Motilibacterales</taxon>
        <taxon>Motilibacteraceae</taxon>
        <taxon>Motilibacter</taxon>
    </lineage>
</organism>
<keyword evidence="3" id="KW-1185">Reference proteome</keyword>